<evidence type="ECO:0000259" key="4">
    <source>
        <dbReference type="SMART" id="SM00100"/>
    </source>
</evidence>
<accession>A0ABX8AF34</accession>
<protein>
    <submittedName>
        <fullName evidence="6">Cyclic nucleotide-binding domain-containing protein</fullName>
    </submittedName>
</protein>
<evidence type="ECO:0000313" key="6">
    <source>
        <dbReference type="EMBL" id="QUS41887.1"/>
    </source>
</evidence>
<dbReference type="PRINTS" id="PR00034">
    <property type="entry name" value="HTHCRP"/>
</dbReference>
<dbReference type="PANTHER" id="PTHR24567:SF75">
    <property type="entry name" value="FUMARATE AND NITRATE REDUCTION REGULATORY PROTEIN"/>
    <property type="match status" value="1"/>
</dbReference>
<evidence type="ECO:0000313" key="7">
    <source>
        <dbReference type="Proteomes" id="UP000682843"/>
    </source>
</evidence>
<dbReference type="InterPro" id="IPR012318">
    <property type="entry name" value="HTH_CRP"/>
</dbReference>
<dbReference type="InterPro" id="IPR018490">
    <property type="entry name" value="cNMP-bd_dom_sf"/>
</dbReference>
<dbReference type="SMART" id="SM00419">
    <property type="entry name" value="HTH_CRP"/>
    <property type="match status" value="1"/>
</dbReference>
<proteinExistence type="predicted"/>
<evidence type="ECO:0000256" key="1">
    <source>
        <dbReference type="ARBA" id="ARBA00023015"/>
    </source>
</evidence>
<organism evidence="6 7">
    <name type="scientific">Tardiphaga alba</name>
    <dbReference type="NCBI Taxonomy" id="340268"/>
    <lineage>
        <taxon>Bacteria</taxon>
        <taxon>Pseudomonadati</taxon>
        <taxon>Pseudomonadota</taxon>
        <taxon>Alphaproteobacteria</taxon>
        <taxon>Hyphomicrobiales</taxon>
        <taxon>Nitrobacteraceae</taxon>
        <taxon>Tardiphaga</taxon>
    </lineage>
</organism>
<feature type="domain" description="Cyclic nucleotide-binding" evidence="4">
    <location>
        <begin position="35"/>
        <end position="153"/>
    </location>
</feature>
<reference evidence="6 7" key="1">
    <citation type="submission" date="2019-02" db="EMBL/GenBank/DDBJ databases">
        <title>Emended description of the genus Rhodopseudomonas and description of Rhodopseudomonas albus sp. nov., a non-phototrophic, heavy-metal-tolerant bacterium isolated from garden soil.</title>
        <authorList>
            <person name="Bao Z."/>
            <person name="Cao W.W."/>
            <person name="Sato Y."/>
            <person name="Nishizawa T."/>
            <person name="Zhao J."/>
            <person name="Guo Y."/>
            <person name="Ohta H."/>
        </authorList>
    </citation>
    <scope>NUCLEOTIDE SEQUENCE [LARGE SCALE GENOMIC DNA]</scope>
    <source>
        <strain evidence="6 7">SK50-23</strain>
    </source>
</reference>
<dbReference type="SMART" id="SM00100">
    <property type="entry name" value="cNMP"/>
    <property type="match status" value="1"/>
</dbReference>
<dbReference type="Proteomes" id="UP000682843">
    <property type="component" value="Chromosome"/>
</dbReference>
<dbReference type="InterPro" id="IPR036388">
    <property type="entry name" value="WH-like_DNA-bd_sf"/>
</dbReference>
<evidence type="ECO:0000259" key="5">
    <source>
        <dbReference type="SMART" id="SM00419"/>
    </source>
</evidence>
<dbReference type="Pfam" id="PF13545">
    <property type="entry name" value="HTH_Crp_2"/>
    <property type="match status" value="1"/>
</dbReference>
<dbReference type="CDD" id="cd00092">
    <property type="entry name" value="HTH_CRP"/>
    <property type="match status" value="1"/>
</dbReference>
<evidence type="ECO:0000256" key="3">
    <source>
        <dbReference type="ARBA" id="ARBA00023163"/>
    </source>
</evidence>
<dbReference type="CDD" id="cd00038">
    <property type="entry name" value="CAP_ED"/>
    <property type="match status" value="1"/>
</dbReference>
<dbReference type="Pfam" id="PF00027">
    <property type="entry name" value="cNMP_binding"/>
    <property type="match status" value="1"/>
</dbReference>
<dbReference type="Gene3D" id="2.60.120.10">
    <property type="entry name" value="Jelly Rolls"/>
    <property type="match status" value="1"/>
</dbReference>
<keyword evidence="7" id="KW-1185">Reference proteome</keyword>
<dbReference type="Gene3D" id="1.10.10.10">
    <property type="entry name" value="Winged helix-like DNA-binding domain superfamily/Winged helix DNA-binding domain"/>
    <property type="match status" value="1"/>
</dbReference>
<dbReference type="InterPro" id="IPR000595">
    <property type="entry name" value="cNMP-bd_dom"/>
</dbReference>
<dbReference type="SUPFAM" id="SSF46785">
    <property type="entry name" value="Winged helix' DNA-binding domain"/>
    <property type="match status" value="1"/>
</dbReference>
<dbReference type="SUPFAM" id="SSF51206">
    <property type="entry name" value="cAMP-binding domain-like"/>
    <property type="match status" value="1"/>
</dbReference>
<sequence>MTRERCRAGGDMKQQMAAVPPLVPCATASIQPTGFFARLNFADRRQLMALGERVPRGANEVLFAQGAPAARCFSVIEGVVCLSRTVGDHRRQITSFALPGDGLEVGAQQRHEVSAATIGPALVWEIARDSFAQFVSHRPYVLQAVVASVAADLTEAHEQMFSLGRRPAEEKLATFLAVWSERLARLGRDVDPLPLPMSRKDIADYLGLTVETVCRTLAKLERRGAIEILPGKVRLLADPAGLLQACG</sequence>
<dbReference type="EMBL" id="CP036498">
    <property type="protein sequence ID" value="QUS41887.1"/>
    <property type="molecule type" value="Genomic_DNA"/>
</dbReference>
<dbReference type="InterPro" id="IPR014710">
    <property type="entry name" value="RmlC-like_jellyroll"/>
</dbReference>
<keyword evidence="3" id="KW-0804">Transcription</keyword>
<name>A0ABX8AF34_9BRAD</name>
<evidence type="ECO:0000256" key="2">
    <source>
        <dbReference type="ARBA" id="ARBA00023125"/>
    </source>
</evidence>
<keyword evidence="2" id="KW-0238">DNA-binding</keyword>
<keyword evidence="1" id="KW-0805">Transcription regulation</keyword>
<gene>
    <name evidence="6" type="ORF">RPMA_25915</name>
</gene>
<dbReference type="InterPro" id="IPR050397">
    <property type="entry name" value="Env_Response_Regulators"/>
</dbReference>
<dbReference type="PANTHER" id="PTHR24567">
    <property type="entry name" value="CRP FAMILY TRANSCRIPTIONAL REGULATORY PROTEIN"/>
    <property type="match status" value="1"/>
</dbReference>
<feature type="domain" description="HTH crp-type" evidence="5">
    <location>
        <begin position="189"/>
        <end position="237"/>
    </location>
</feature>
<dbReference type="InterPro" id="IPR036390">
    <property type="entry name" value="WH_DNA-bd_sf"/>
</dbReference>